<proteinExistence type="predicted"/>
<dbReference type="EMBL" id="MU826384">
    <property type="protein sequence ID" value="KAJ7377039.1"/>
    <property type="molecule type" value="Genomic_DNA"/>
</dbReference>
<dbReference type="Proteomes" id="UP001163046">
    <property type="component" value="Unassembled WGS sequence"/>
</dbReference>
<sequence>MDIKGGFPLWNNLTTQGEDRWEPGVTVTWTFWSCSGEAVLLLTICSLDIDWDPVDGQFLVSVSSDQTTRITCSMETRWTTAACVVRNSSSTSTWL</sequence>
<organism evidence="1 2">
    <name type="scientific">Desmophyllum pertusum</name>
    <dbReference type="NCBI Taxonomy" id="174260"/>
    <lineage>
        <taxon>Eukaryota</taxon>
        <taxon>Metazoa</taxon>
        <taxon>Cnidaria</taxon>
        <taxon>Anthozoa</taxon>
        <taxon>Hexacorallia</taxon>
        <taxon>Scleractinia</taxon>
        <taxon>Caryophylliina</taxon>
        <taxon>Caryophylliidae</taxon>
        <taxon>Desmophyllum</taxon>
    </lineage>
</organism>
<evidence type="ECO:0000313" key="1">
    <source>
        <dbReference type="EMBL" id="KAJ7377039.1"/>
    </source>
</evidence>
<dbReference type="AlphaFoldDB" id="A0A9X0CXG6"/>
<comment type="caution">
    <text evidence="1">The sequence shown here is derived from an EMBL/GenBank/DDBJ whole genome shotgun (WGS) entry which is preliminary data.</text>
</comment>
<gene>
    <name evidence="1" type="primary">ELP2_1</name>
    <name evidence="1" type="ORF">OS493_030997</name>
</gene>
<accession>A0A9X0CXG6</accession>
<evidence type="ECO:0000313" key="2">
    <source>
        <dbReference type="Proteomes" id="UP001163046"/>
    </source>
</evidence>
<dbReference type="OrthoDB" id="27911at2759"/>
<keyword evidence="2" id="KW-1185">Reference proteome</keyword>
<protein>
    <submittedName>
        <fullName evidence="1">Elongator subunit elp2</fullName>
    </submittedName>
</protein>
<name>A0A9X0CXG6_9CNID</name>
<reference evidence="1" key="1">
    <citation type="submission" date="2023-01" db="EMBL/GenBank/DDBJ databases">
        <title>Genome assembly of the deep-sea coral Lophelia pertusa.</title>
        <authorList>
            <person name="Herrera S."/>
            <person name="Cordes E."/>
        </authorList>
    </citation>
    <scope>NUCLEOTIDE SEQUENCE</scope>
    <source>
        <strain evidence="1">USNM1676648</strain>
        <tissue evidence="1">Polyp</tissue>
    </source>
</reference>